<dbReference type="SMART" id="SM01036">
    <property type="entry name" value="BP28CT"/>
    <property type="match status" value="1"/>
</dbReference>
<evidence type="ECO:0000313" key="10">
    <source>
        <dbReference type="Proteomes" id="UP001485043"/>
    </source>
</evidence>
<dbReference type="GO" id="GO:0030686">
    <property type="term" value="C:90S preribosome"/>
    <property type="evidence" value="ECO:0007669"/>
    <property type="project" value="TreeGrafter"/>
</dbReference>
<evidence type="ECO:0000256" key="3">
    <source>
        <dbReference type="ARBA" id="ARBA00022517"/>
    </source>
</evidence>
<proteinExistence type="inferred from homology"/>
<dbReference type="GO" id="GO:0045943">
    <property type="term" value="P:positive regulation of transcription by RNA polymerase I"/>
    <property type="evidence" value="ECO:0007669"/>
    <property type="project" value="TreeGrafter"/>
</dbReference>
<dbReference type="InterPro" id="IPR040191">
    <property type="entry name" value="UTP10"/>
</dbReference>
<dbReference type="Pfam" id="PF08146">
    <property type="entry name" value="BP28CT"/>
    <property type="match status" value="1"/>
</dbReference>
<accession>A0AAW1TAZ2</accession>
<dbReference type="InterPro" id="IPR012954">
    <property type="entry name" value="BP28_C_dom"/>
</dbReference>
<gene>
    <name evidence="9" type="ORF">WJX84_002095</name>
</gene>
<sequence length="2088" mass="218827">MATALAEQLQQLTTRFGDAASSQKVGKASLLFSPREAADIDLQTIYNIGLAGFEELCTINQNFKPFASTLFGRAGLTYDVDQHTIAELERLDISLVAFLQVLSDHFLLNGAIKALEFLIRRFRIHQRNVDALMACVLPYHGTNEFVRLMQLMQIAGTQWAFLQPMQQSGAALPRGILVQRCHSDKAVLAFICSLASQLSESGRRSPVQLSFYAVTVCEVLAFGPEVHADTIGVLLPNLVQGLSTGASKDFQLATHMILAQLCSRAVLSPALLKGLVPSLMQQGCSVGLQQRLMLVAHICATQPIPSDLETNIVQGFTTEAGLGEVFARLSPSHSSIKALAAKFLQASNAIEGAEGEAAATQHMQEQLIRTAVLGSAVPAGVPASITKDLSSSNPSMRVKGVQRLEECKGDAQAAASRTLLRFLTDPEADVLTAVLASPSLRLVSPEALYEALQSCLQAAWAQLSSGSKPRRRAAELTAKKVLAYLGKTFLESHPSFRHQASFGVANCLIALPGSTDRTAARALQMASTSQEALFAGFGKVQLASHGGKAGAKKRSAEECHEANNAVVEALSIGWAKRSTSKCLDEFEEAGSSLRLLLLLALRQAALHGKDKQAQAAATLLRAAMQLLSSKFPGGVESIPDDHTATLKDSVPTAAFWELYATQPAGAARAAASQGLLTALAHATPADILQGLGGDDGDAKRALSGLSRLQPAADFKLHTLLLWKRACQDEGHVLTDMLNSSDASSQEQALVILTSMTEKKLAATPSASMSARLFPATLAALSSPSKATREQALEFCQAASAHSAAAIALLGDGASLSEEVFGALVKSLLEHATAVEADPSAAAALFQQAHHLGGKKKGGSRGLAMPAAALASVTDYLLECLVANGSSELGSSVPLFICQCLPKSTPPAASLTAAHKVLQQLLSTPAVPSGPSNERLCQHLVALYTPQALQACTSGSKGDSMAPGIMRPFIQAAGLTISSQSPSHWRALHMAVLGSTNAESCTTIPANLQQELLMACLRAYGADQLPECKAAARSALEAMAVTAQPLTAVLRAPGSLPGHEPPAATPSTAGKRLKLAPAGVAASPGPVNQETLVAVLELLQWRQGILEEHTLAQPLSALLGRLLDIATQASSGAPGAVDGQGPDAVGQSAAHTAEASFLAQLVLSALRALSERADAVLLVKGMDMGVVIRCTCLPSQPAAQQAALKLLTHLAAHLPHASLATIINGVLEAATEQGGGAMETASAALASLGPTWLAAGQPVHGLLALLTSSLASMQPLQRLPLLSATLQGLPQEEGLAAALHQLLGSSASQLAAPQSPSTSPAKTSAPAWAQSLSHAICNQVLTGFQQLYMCVANNRRSLLPTCQPCWQCSKVEESIRLRALATFMEQQSAEIAPSDHATLVTVISFMLAQIKTIVRLRRSGSSSSIETSLAAILQHTLSHLQAVGTSSKKRAKRCREVLLELVTALQQVMPPSVFLTSLIGLACTAPDRIACKALRLITSSLPKLSPSQVDTSTGHKPDTEQAGEAAQQLCELVQASFSPGSSEGGEQQPAATRQALLVALGTLARTCQGQHAQPLLACIPSLLHLVAQEPRQAVRSSAMACLAAIVTGLAMAALPALPKLVPVLLDATEKAVLGLGVPAKAALGDADMAEARAKESDEEDASPAEGPALEAASALAAITAVSESLGPYLSPYLPRLLALLPSAPLLACSTAGCSASAHAILSQLAVAVPARLLFGPLAAQLPASLQEGEDSAVALLTMLQTATESMPTAVAAEHAAAIFELLMQALNCRQQQPAAMRDVGRVESQAVKATVAATMKLSEGRFKPLFLRLLEWASVPSSSQPDASSLGRQTALFSVVIALTRRLRAVFVPYFRYLMDVAVVHLGGSMAATGDEAEKPKKKKKRQQAGVAAADGSSPDGSLLCFRVMAALRHCFQHDSVEFVDEARFSRLLPLLVSQLGGGGSPDPISAAEAEAQDCSRDESQGDRLAGAAVEALVCMAAAVKDQALWQTFNRQVLMATRSRDAKQKQRALKVISGFLGRAQEEYLVLLPESLPFLAELLEDPELGVSSLAQEILRQLEEISGESLDQYLS</sequence>
<feature type="domain" description="BP28 C-terminal" evidence="8">
    <location>
        <begin position="1767"/>
        <end position="1938"/>
    </location>
</feature>
<comment type="similarity">
    <text evidence="2">Belongs to the HEATR1/UTP10 family.</text>
</comment>
<keyword evidence="3" id="KW-0690">Ribosome biogenesis</keyword>
<keyword evidence="10" id="KW-1185">Reference proteome</keyword>
<keyword evidence="4" id="KW-0698">rRNA processing</keyword>
<reference evidence="9 10" key="1">
    <citation type="journal article" date="2024" name="Nat. Commun.">
        <title>Phylogenomics reveals the evolutionary origins of lichenization in chlorophyte algae.</title>
        <authorList>
            <person name="Puginier C."/>
            <person name="Libourel C."/>
            <person name="Otte J."/>
            <person name="Skaloud P."/>
            <person name="Haon M."/>
            <person name="Grisel S."/>
            <person name="Petersen M."/>
            <person name="Berrin J.G."/>
            <person name="Delaux P.M."/>
            <person name="Dal Grande F."/>
            <person name="Keller J."/>
        </authorList>
    </citation>
    <scope>NUCLEOTIDE SEQUENCE [LARGE SCALE GENOMIC DNA]</scope>
    <source>
        <strain evidence="9 10">SAG 2523</strain>
    </source>
</reference>
<organism evidence="9 10">
    <name type="scientific">Apatococcus fuscideae</name>
    <dbReference type="NCBI Taxonomy" id="2026836"/>
    <lineage>
        <taxon>Eukaryota</taxon>
        <taxon>Viridiplantae</taxon>
        <taxon>Chlorophyta</taxon>
        <taxon>core chlorophytes</taxon>
        <taxon>Trebouxiophyceae</taxon>
        <taxon>Chlorellales</taxon>
        <taxon>Chlorellaceae</taxon>
        <taxon>Apatococcus</taxon>
    </lineage>
</organism>
<evidence type="ECO:0000256" key="2">
    <source>
        <dbReference type="ARBA" id="ARBA00010559"/>
    </source>
</evidence>
<dbReference type="GO" id="GO:0034455">
    <property type="term" value="C:t-UTP complex"/>
    <property type="evidence" value="ECO:0007669"/>
    <property type="project" value="TreeGrafter"/>
</dbReference>
<name>A0AAW1TAZ2_9CHLO</name>
<dbReference type="SUPFAM" id="SSF48371">
    <property type="entry name" value="ARM repeat"/>
    <property type="match status" value="1"/>
</dbReference>
<dbReference type="InterPro" id="IPR022125">
    <property type="entry name" value="U3snoRNP10_N"/>
</dbReference>
<evidence type="ECO:0000256" key="5">
    <source>
        <dbReference type="ARBA" id="ARBA00023242"/>
    </source>
</evidence>
<dbReference type="Gene3D" id="1.25.10.10">
    <property type="entry name" value="Leucine-rich Repeat Variant"/>
    <property type="match status" value="2"/>
</dbReference>
<dbReference type="PANTHER" id="PTHR13457">
    <property type="entry name" value="BAP28"/>
    <property type="match status" value="1"/>
</dbReference>
<dbReference type="Pfam" id="PF12397">
    <property type="entry name" value="U3snoRNP10"/>
    <property type="match status" value="1"/>
</dbReference>
<protein>
    <recommendedName>
        <fullName evidence="8">BP28 C-terminal domain-containing protein</fullName>
    </recommendedName>
</protein>
<evidence type="ECO:0000256" key="6">
    <source>
        <dbReference type="ARBA" id="ARBA00023274"/>
    </source>
</evidence>
<feature type="region of interest" description="Disordered" evidence="7">
    <location>
        <begin position="1888"/>
        <end position="1914"/>
    </location>
</feature>
<dbReference type="PANTHER" id="PTHR13457:SF1">
    <property type="entry name" value="HEAT REPEAT-CONTAINING PROTEIN 1"/>
    <property type="match status" value="1"/>
</dbReference>
<dbReference type="InterPro" id="IPR011989">
    <property type="entry name" value="ARM-like"/>
</dbReference>
<evidence type="ECO:0000256" key="4">
    <source>
        <dbReference type="ARBA" id="ARBA00022552"/>
    </source>
</evidence>
<evidence type="ECO:0000259" key="8">
    <source>
        <dbReference type="SMART" id="SM01036"/>
    </source>
</evidence>
<dbReference type="Proteomes" id="UP001485043">
    <property type="component" value="Unassembled WGS sequence"/>
</dbReference>
<evidence type="ECO:0000313" key="9">
    <source>
        <dbReference type="EMBL" id="KAK9866982.1"/>
    </source>
</evidence>
<comment type="subcellular location">
    <subcellularLocation>
        <location evidence="1">Nucleus</location>
        <location evidence="1">Nucleolus</location>
    </subcellularLocation>
</comment>
<keyword evidence="6" id="KW-0687">Ribonucleoprotein</keyword>
<dbReference type="EMBL" id="JALJOV010000119">
    <property type="protein sequence ID" value="KAK9866982.1"/>
    <property type="molecule type" value="Genomic_DNA"/>
</dbReference>
<dbReference type="GO" id="GO:0032040">
    <property type="term" value="C:small-subunit processome"/>
    <property type="evidence" value="ECO:0007669"/>
    <property type="project" value="TreeGrafter"/>
</dbReference>
<evidence type="ECO:0000256" key="1">
    <source>
        <dbReference type="ARBA" id="ARBA00004604"/>
    </source>
</evidence>
<dbReference type="InterPro" id="IPR016024">
    <property type="entry name" value="ARM-type_fold"/>
</dbReference>
<comment type="caution">
    <text evidence="9">The sequence shown here is derived from an EMBL/GenBank/DDBJ whole genome shotgun (WGS) entry which is preliminary data.</text>
</comment>
<evidence type="ECO:0000256" key="7">
    <source>
        <dbReference type="SAM" id="MobiDB-lite"/>
    </source>
</evidence>
<dbReference type="GO" id="GO:0030515">
    <property type="term" value="F:snoRNA binding"/>
    <property type="evidence" value="ECO:0007669"/>
    <property type="project" value="TreeGrafter"/>
</dbReference>
<keyword evidence="5" id="KW-0539">Nucleus</keyword>
<dbReference type="GO" id="GO:0000462">
    <property type="term" value="P:maturation of SSU-rRNA from tricistronic rRNA transcript (SSU-rRNA, 5.8S rRNA, LSU-rRNA)"/>
    <property type="evidence" value="ECO:0007669"/>
    <property type="project" value="TreeGrafter"/>
</dbReference>